<evidence type="ECO:0000313" key="2">
    <source>
        <dbReference type="EMBL" id="MFC0557704.1"/>
    </source>
</evidence>
<feature type="region of interest" description="Disordered" evidence="1">
    <location>
        <begin position="1"/>
        <end position="62"/>
    </location>
</feature>
<accession>A0ABV6NB69</accession>
<protein>
    <submittedName>
        <fullName evidence="2">Uncharacterized protein</fullName>
    </submittedName>
</protein>
<name>A0ABV6NB69_9BACI</name>
<keyword evidence="3" id="KW-1185">Reference proteome</keyword>
<feature type="compositionally biased region" description="Basic and acidic residues" evidence="1">
    <location>
        <begin position="93"/>
        <end position="110"/>
    </location>
</feature>
<comment type="caution">
    <text evidence="2">The sequence shown here is derived from an EMBL/GenBank/DDBJ whole genome shotgun (WGS) entry which is preliminary data.</text>
</comment>
<feature type="region of interest" description="Disordered" evidence="1">
    <location>
        <begin position="86"/>
        <end position="110"/>
    </location>
</feature>
<dbReference type="RefSeq" id="WP_273843013.1">
    <property type="nucleotide sequence ID" value="NZ_JAQQWT010000006.1"/>
</dbReference>
<evidence type="ECO:0000313" key="3">
    <source>
        <dbReference type="Proteomes" id="UP001589833"/>
    </source>
</evidence>
<proteinExistence type="predicted"/>
<sequence>MSEEPKHQTQSDFFSDLMFGRRPMPPEQEDANQATFEANANSENPSSSKEPQSNENKQPDQLESIFALVQSLGPVIDKLAPLAGAVSSYFNKNKKEETTKTDSKKKNAND</sequence>
<feature type="compositionally biased region" description="Low complexity" evidence="1">
    <location>
        <begin position="37"/>
        <end position="56"/>
    </location>
</feature>
<organism evidence="2 3">
    <name type="scientific">Halalkalibacter alkalisediminis</name>
    <dbReference type="NCBI Taxonomy" id="935616"/>
    <lineage>
        <taxon>Bacteria</taxon>
        <taxon>Bacillati</taxon>
        <taxon>Bacillota</taxon>
        <taxon>Bacilli</taxon>
        <taxon>Bacillales</taxon>
        <taxon>Bacillaceae</taxon>
        <taxon>Halalkalibacter</taxon>
    </lineage>
</organism>
<dbReference type="Proteomes" id="UP001589833">
    <property type="component" value="Unassembled WGS sequence"/>
</dbReference>
<evidence type="ECO:0000256" key="1">
    <source>
        <dbReference type="SAM" id="MobiDB-lite"/>
    </source>
</evidence>
<gene>
    <name evidence="2" type="ORF">ACFFH4_01385</name>
</gene>
<reference evidence="2 3" key="1">
    <citation type="submission" date="2024-09" db="EMBL/GenBank/DDBJ databases">
        <authorList>
            <person name="Sun Q."/>
            <person name="Mori K."/>
        </authorList>
    </citation>
    <scope>NUCLEOTIDE SEQUENCE [LARGE SCALE GENOMIC DNA]</scope>
    <source>
        <strain evidence="2 3">NCAIM B.02301</strain>
    </source>
</reference>
<dbReference type="EMBL" id="JBHLTR010000003">
    <property type="protein sequence ID" value="MFC0557704.1"/>
    <property type="molecule type" value="Genomic_DNA"/>
</dbReference>